<gene>
    <name evidence="6" type="ORF">PYW07_017423</name>
</gene>
<dbReference type="PANTHER" id="PTHR22878">
    <property type="entry name" value="DYNEIN HEAVY CHAIN 6, AXONEMAL-LIKE-RELATED"/>
    <property type="match status" value="1"/>
</dbReference>
<comment type="similarity">
    <text evidence="1">Belongs to the dynein heavy chain family.</text>
</comment>
<dbReference type="InterPro" id="IPR035706">
    <property type="entry name" value="AAA_9"/>
</dbReference>
<feature type="coiled-coil region" evidence="2">
    <location>
        <begin position="320"/>
        <end position="444"/>
    </location>
</feature>
<evidence type="ECO:0000259" key="3">
    <source>
        <dbReference type="Pfam" id="PF12777"/>
    </source>
</evidence>
<evidence type="ECO:0000259" key="5">
    <source>
        <dbReference type="Pfam" id="PF12781"/>
    </source>
</evidence>
<evidence type="ECO:0000256" key="1">
    <source>
        <dbReference type="ARBA" id="ARBA00008887"/>
    </source>
</evidence>
<dbReference type="EMBL" id="JARGEI010000006">
    <property type="protein sequence ID" value="KAJ8730385.1"/>
    <property type="molecule type" value="Genomic_DNA"/>
</dbReference>
<dbReference type="Pfam" id="PF12777">
    <property type="entry name" value="MT"/>
    <property type="match status" value="2"/>
</dbReference>
<reference evidence="6" key="1">
    <citation type="submission" date="2023-03" db="EMBL/GenBank/DDBJ databases">
        <title>Chromosome-level genomes of two armyworms, Mythimna separata and Mythimna loreyi, provide insights into the biosynthesis and reception of sex pheromones.</title>
        <authorList>
            <person name="Zhao H."/>
        </authorList>
    </citation>
    <scope>NUCLEOTIDE SEQUENCE</scope>
    <source>
        <strain evidence="6">BeijingLab</strain>
        <tissue evidence="6">Pupa</tissue>
    </source>
</reference>
<organism evidence="6 7">
    <name type="scientific">Mythimna separata</name>
    <name type="common">Oriental armyworm</name>
    <name type="synonym">Pseudaletia separata</name>
    <dbReference type="NCBI Taxonomy" id="271217"/>
    <lineage>
        <taxon>Eukaryota</taxon>
        <taxon>Metazoa</taxon>
        <taxon>Ecdysozoa</taxon>
        <taxon>Arthropoda</taxon>
        <taxon>Hexapoda</taxon>
        <taxon>Insecta</taxon>
        <taxon>Pterygota</taxon>
        <taxon>Neoptera</taxon>
        <taxon>Endopterygota</taxon>
        <taxon>Lepidoptera</taxon>
        <taxon>Glossata</taxon>
        <taxon>Ditrysia</taxon>
        <taxon>Noctuoidea</taxon>
        <taxon>Noctuidae</taxon>
        <taxon>Noctuinae</taxon>
        <taxon>Hadenini</taxon>
        <taxon>Mythimna</taxon>
    </lineage>
</organism>
<sequence>MEDVEDELRLACVDMCQLFHMTVMEDVEDELRLACVDMCQLFHMTVVQLSERFYKEQKRMVYVTPTSYLELIKAFMSLYSMKVNQITNARIRYETGLEQLDFAAGQVAVMQQNLRDLQPQLVETSDKTEKLMIKIEQDTVVVEKQKEIVGADEALANEAAAAAQAIKDDCESDLAEAVPALEAALNALNTLKPADITLVKSMKNPPAGVKLVMEAVCVMKGIKGDRKIDTSGKAFEDYWGPSQKMLGDMKFLESLKNYDKDNIPPAVIKKIRDKFIPDREFDPAVIAKVSSACEGLCRWVRAMDVYDRVIKVVAPKKAALFEAESELQAQMNTLNAKRAQLQGVLDKLQVVAPKKAALFEAESELQAQMNTLNAKRAQLQGVLDKLQVVAPKKAALFEAESELQAQMNTLNAKRAQLQGVLDKLQTLNDEFAEMTRKKKGLEDEIELCSTKLCRAEQLIGGLGGEKARWTELALQLLKLLSNIIGDVLLSAGCIAYLGPFTVNYRRELVLVWNRRAIELKIPCSESFSLITTLGEPVVIRVWNIAGLPVDSYSIENGIIVEKSRRWALMIDPQG</sequence>
<dbReference type="GO" id="GO:0030286">
    <property type="term" value="C:dynein complex"/>
    <property type="evidence" value="ECO:0007669"/>
    <property type="project" value="InterPro"/>
</dbReference>
<dbReference type="InterPro" id="IPR024317">
    <property type="entry name" value="Dynein_heavy_chain_D4_dom"/>
</dbReference>
<dbReference type="GO" id="GO:0045505">
    <property type="term" value="F:dynein intermediate chain binding"/>
    <property type="evidence" value="ECO:0007669"/>
    <property type="project" value="InterPro"/>
</dbReference>
<dbReference type="InterPro" id="IPR026983">
    <property type="entry name" value="DHC"/>
</dbReference>
<dbReference type="Pfam" id="PF12780">
    <property type="entry name" value="AAA_8"/>
    <property type="match status" value="1"/>
</dbReference>
<evidence type="ECO:0000313" key="7">
    <source>
        <dbReference type="Proteomes" id="UP001231518"/>
    </source>
</evidence>
<feature type="domain" description="Dynein heavy chain coiled coil stalk" evidence="3">
    <location>
        <begin position="389"/>
        <end position="509"/>
    </location>
</feature>
<evidence type="ECO:0000256" key="2">
    <source>
        <dbReference type="SAM" id="Coils"/>
    </source>
</evidence>
<dbReference type="PANTHER" id="PTHR22878:SF70">
    <property type="entry name" value="DYNEIN HEAVY CHAIN 2, AXONEMAL"/>
    <property type="match status" value="1"/>
</dbReference>
<accession>A0AAD8DXG8</accession>
<dbReference type="Pfam" id="PF12781">
    <property type="entry name" value="AAA_9"/>
    <property type="match status" value="1"/>
</dbReference>
<dbReference type="AlphaFoldDB" id="A0AAD8DXG8"/>
<feature type="domain" description="Dynein heavy chain coiled coil stalk" evidence="3">
    <location>
        <begin position="92"/>
        <end position="350"/>
    </location>
</feature>
<evidence type="ECO:0008006" key="8">
    <source>
        <dbReference type="Google" id="ProtNLM"/>
    </source>
</evidence>
<comment type="caution">
    <text evidence="6">The sequence shown here is derived from an EMBL/GenBank/DDBJ whole genome shotgun (WGS) entry which is preliminary data.</text>
</comment>
<proteinExistence type="inferred from homology"/>
<evidence type="ECO:0000313" key="6">
    <source>
        <dbReference type="EMBL" id="KAJ8730385.1"/>
    </source>
</evidence>
<name>A0AAD8DXG8_MYTSE</name>
<evidence type="ECO:0000259" key="4">
    <source>
        <dbReference type="Pfam" id="PF12780"/>
    </source>
</evidence>
<dbReference type="FunFam" id="1.20.920.20:FF:000006">
    <property type="entry name" value="Dynein, axonemal, heavy chain 6"/>
    <property type="match status" value="1"/>
</dbReference>
<dbReference type="GO" id="GO:0051959">
    <property type="term" value="F:dynein light intermediate chain binding"/>
    <property type="evidence" value="ECO:0007669"/>
    <property type="project" value="InterPro"/>
</dbReference>
<dbReference type="InterPro" id="IPR024743">
    <property type="entry name" value="Dynein_HC_stalk"/>
</dbReference>
<feature type="domain" description="Dynein heavy chain AAA module D4" evidence="4">
    <location>
        <begin position="25"/>
        <end position="78"/>
    </location>
</feature>
<dbReference type="GO" id="GO:0007018">
    <property type="term" value="P:microtubule-based movement"/>
    <property type="evidence" value="ECO:0007669"/>
    <property type="project" value="InterPro"/>
</dbReference>
<dbReference type="Gene3D" id="1.20.920.20">
    <property type="match status" value="2"/>
</dbReference>
<protein>
    <recommendedName>
        <fullName evidence="8">Dynein heavy chain 3, axonemal</fullName>
    </recommendedName>
</protein>
<keyword evidence="7" id="KW-1185">Reference proteome</keyword>
<keyword evidence="2" id="KW-0175">Coiled coil</keyword>
<dbReference type="Proteomes" id="UP001231518">
    <property type="component" value="Chromosome 9"/>
</dbReference>
<feature type="domain" description="Dynein heavy chain ATP-binding dynein motor region" evidence="5">
    <location>
        <begin position="541"/>
        <end position="574"/>
    </location>
</feature>